<evidence type="ECO:0000313" key="4">
    <source>
        <dbReference type="Proteomes" id="UP001470230"/>
    </source>
</evidence>
<protein>
    <recommendedName>
        <fullName evidence="1">RNase III domain-containing protein</fullName>
    </recommendedName>
</protein>
<dbReference type="EMBL" id="JAPFFF010000018">
    <property type="protein sequence ID" value="KAK8860707.1"/>
    <property type="molecule type" value="Genomic_DNA"/>
</dbReference>
<dbReference type="EMBL" id="JAPFFF010000237">
    <property type="protein sequence ID" value="KAK8835087.1"/>
    <property type="molecule type" value="Genomic_DNA"/>
</dbReference>
<dbReference type="SUPFAM" id="SSF69065">
    <property type="entry name" value="RNase III domain-like"/>
    <property type="match status" value="1"/>
</dbReference>
<sequence length="518" mass="59907">MLNFHQYILSLNDEQHTPFGLLISPLPILHDSVREIDTITWGKFFFKYNGSVSLSWIEKRKLQQITSKLMNSLSQTFQFKDIFLVPAQNENINIDFATSETDFLISFITTILNSSINLLEIYKMPEHPNEFVQDDPNHHSQETYTDVRNLALLKENENIFNSIDLNKLFKGKFNFTPNSIFPINCEPHTFNLIKFISYFRYFLKSLPNLINLSKKFSLSDSFFPYLIESFTVEFIPSPTHHHNSLEKLGDTILSLCVCNDVIKVLPDQPLYYINHKYNKSISNGLFNTIGSQNNFQDCVIGPIDEEKVPADCFEAISGAIFSVNGYQKLSDFWKQRIFDIDESFQVKNQLTKTIKSMQLNLRNNITDVQPTKNMPPYASQLIQIYNSSHEDQPALNAPAQDAFTQGSEMQQKCKMIGSAFIKSAIAKNVFSRMKKDEDILIIEQKSKKESVEEVAKKIGFPSSRQIKVFIGGVFLTNNYADVEKIVDEQIIPHFELFPRRRRRHHHHRSQEQQDDGNI</sequence>
<dbReference type="Proteomes" id="UP001470230">
    <property type="component" value="Unassembled WGS sequence"/>
</dbReference>
<keyword evidence="4" id="KW-1185">Reference proteome</keyword>
<dbReference type="InterPro" id="IPR000999">
    <property type="entry name" value="RNase_III_dom"/>
</dbReference>
<evidence type="ECO:0000313" key="3">
    <source>
        <dbReference type="EMBL" id="KAK8860707.1"/>
    </source>
</evidence>
<evidence type="ECO:0000259" key="1">
    <source>
        <dbReference type="PROSITE" id="PS50142"/>
    </source>
</evidence>
<proteinExistence type="predicted"/>
<dbReference type="PROSITE" id="PS50142">
    <property type="entry name" value="RNASE_3_2"/>
    <property type="match status" value="1"/>
</dbReference>
<dbReference type="Gene3D" id="1.10.1520.10">
    <property type="entry name" value="Ribonuclease III domain"/>
    <property type="match status" value="1"/>
</dbReference>
<feature type="domain" description="RNase III" evidence="1">
    <location>
        <begin position="209"/>
        <end position="325"/>
    </location>
</feature>
<comment type="caution">
    <text evidence="2">The sequence shown here is derived from an EMBL/GenBank/DDBJ whole genome shotgun (WGS) entry which is preliminary data.</text>
</comment>
<evidence type="ECO:0000313" key="2">
    <source>
        <dbReference type="EMBL" id="KAK8835087.1"/>
    </source>
</evidence>
<name>A0ABR2GMD8_9EUKA</name>
<organism evidence="2 4">
    <name type="scientific">Tritrichomonas musculus</name>
    <dbReference type="NCBI Taxonomy" id="1915356"/>
    <lineage>
        <taxon>Eukaryota</taxon>
        <taxon>Metamonada</taxon>
        <taxon>Parabasalia</taxon>
        <taxon>Tritrichomonadida</taxon>
        <taxon>Tritrichomonadidae</taxon>
        <taxon>Tritrichomonas</taxon>
    </lineage>
</organism>
<gene>
    <name evidence="3" type="ORF">M9Y10_012372</name>
    <name evidence="2" type="ORF">M9Y10_018097</name>
</gene>
<dbReference type="InterPro" id="IPR036389">
    <property type="entry name" value="RNase_III_sf"/>
</dbReference>
<accession>A0ABR2GMD8</accession>
<reference evidence="2 4" key="1">
    <citation type="submission" date="2024-04" db="EMBL/GenBank/DDBJ databases">
        <title>Tritrichomonas musculus Genome.</title>
        <authorList>
            <person name="Alves-Ferreira E."/>
            <person name="Grigg M."/>
            <person name="Lorenzi H."/>
            <person name="Galac M."/>
        </authorList>
    </citation>
    <scope>NUCLEOTIDE SEQUENCE [LARGE SCALE GENOMIC DNA]</scope>
    <source>
        <strain evidence="2 4">EAF2021</strain>
    </source>
</reference>